<dbReference type="PANTHER" id="PTHR47999">
    <property type="entry name" value="TRANSCRIPTION FACTOR MYB8-RELATED-RELATED"/>
    <property type="match status" value="1"/>
</dbReference>
<dbReference type="Gramene" id="BGIOSGA022508-TA">
    <property type="protein sequence ID" value="BGIOSGA022508-PA"/>
    <property type="gene ID" value="BGIOSGA022508"/>
</dbReference>
<keyword evidence="3" id="KW-0805">Transcription regulation</keyword>
<keyword evidence="5" id="KW-0804">Transcription</keyword>
<evidence type="ECO:0000256" key="5">
    <source>
        <dbReference type="ARBA" id="ARBA00023163"/>
    </source>
</evidence>
<dbReference type="CDD" id="cd00167">
    <property type="entry name" value="SANT"/>
    <property type="match status" value="1"/>
</dbReference>
<protein>
    <submittedName>
        <fullName evidence="10">Uncharacterized protein</fullName>
    </submittedName>
</protein>
<keyword evidence="4" id="KW-0238">DNA-binding</keyword>
<evidence type="ECO:0000256" key="3">
    <source>
        <dbReference type="ARBA" id="ARBA00023015"/>
    </source>
</evidence>
<evidence type="ECO:0000256" key="4">
    <source>
        <dbReference type="ARBA" id="ARBA00023125"/>
    </source>
</evidence>
<dbReference type="PANTHER" id="PTHR47999:SF107">
    <property type="entry name" value="TRANSCRIPTION FACTOR MYB114-LIKE"/>
    <property type="match status" value="1"/>
</dbReference>
<dbReference type="Gene3D" id="1.10.10.60">
    <property type="entry name" value="Homeodomain-like"/>
    <property type="match status" value="1"/>
</dbReference>
<dbReference type="STRING" id="39946.A2YAG9"/>
<dbReference type="SUPFAM" id="SSF46689">
    <property type="entry name" value="Homeodomain-like"/>
    <property type="match status" value="1"/>
</dbReference>
<keyword evidence="6" id="KW-0539">Nucleus</keyword>
<sequence>MGRRACCAKEGMKRGAWTSKEDDVLASYIKSHGEGKWREVPQRAGLRRCGKSCRLRWLNYLRPNIKRGNIDDDEEELIVRLHTLLGNSRKIGTAATAAAGSRGGSTPDTARATDAASSSSVVPPGQQQQPASRADTDTATAAAAAAATTTTVWAPKAVRCTRGFFFHDRETAPLAAAAPAPAGELGDGDDVDCDYYCSGSSSAATTTSSSSLPAVVEPCFSAGDDWMDDVRALASFLDTDDAWNLCA</sequence>
<evidence type="ECO:0000259" key="8">
    <source>
        <dbReference type="PROSITE" id="PS50090"/>
    </source>
</evidence>
<feature type="domain" description="Myb-like" evidence="8">
    <location>
        <begin position="9"/>
        <end position="61"/>
    </location>
</feature>
<evidence type="ECO:0000256" key="1">
    <source>
        <dbReference type="ARBA" id="ARBA00004123"/>
    </source>
</evidence>
<name>A2YAG9_ORYSI</name>
<dbReference type="Proteomes" id="UP000007015">
    <property type="component" value="Chromosome 6"/>
</dbReference>
<feature type="domain" description="HTH myb-type" evidence="9">
    <location>
        <begin position="9"/>
        <end position="65"/>
    </location>
</feature>
<dbReference type="GO" id="GO:0003677">
    <property type="term" value="F:DNA binding"/>
    <property type="evidence" value="ECO:0007669"/>
    <property type="project" value="UniProtKB-KW"/>
</dbReference>
<dbReference type="InterPro" id="IPR017930">
    <property type="entry name" value="Myb_dom"/>
</dbReference>
<keyword evidence="11" id="KW-1185">Reference proteome</keyword>
<dbReference type="AlphaFoldDB" id="A2YAG9"/>
<feature type="region of interest" description="Disordered" evidence="7">
    <location>
        <begin position="96"/>
        <end position="138"/>
    </location>
</feature>
<organism evidence="10 11">
    <name type="scientific">Oryza sativa subsp. indica</name>
    <name type="common">Rice</name>
    <dbReference type="NCBI Taxonomy" id="39946"/>
    <lineage>
        <taxon>Eukaryota</taxon>
        <taxon>Viridiplantae</taxon>
        <taxon>Streptophyta</taxon>
        <taxon>Embryophyta</taxon>
        <taxon>Tracheophyta</taxon>
        <taxon>Spermatophyta</taxon>
        <taxon>Magnoliopsida</taxon>
        <taxon>Liliopsida</taxon>
        <taxon>Poales</taxon>
        <taxon>Poaceae</taxon>
        <taxon>BOP clade</taxon>
        <taxon>Oryzoideae</taxon>
        <taxon>Oryzeae</taxon>
        <taxon>Oryzinae</taxon>
        <taxon>Oryza</taxon>
        <taxon>Oryza sativa</taxon>
    </lineage>
</organism>
<dbReference type="HOGENOM" id="CLU_028567_6_7_1"/>
<dbReference type="GO" id="GO:0005634">
    <property type="term" value="C:nucleus"/>
    <property type="evidence" value="ECO:0007669"/>
    <property type="project" value="UniProtKB-SubCell"/>
</dbReference>
<dbReference type="SMART" id="SM00717">
    <property type="entry name" value="SANT"/>
    <property type="match status" value="1"/>
</dbReference>
<accession>A2YAG9</accession>
<evidence type="ECO:0000256" key="2">
    <source>
        <dbReference type="ARBA" id="ARBA00022737"/>
    </source>
</evidence>
<evidence type="ECO:0000313" key="11">
    <source>
        <dbReference type="Proteomes" id="UP000007015"/>
    </source>
</evidence>
<dbReference type="InterPro" id="IPR015495">
    <property type="entry name" value="Myb_TF_plants"/>
</dbReference>
<dbReference type="Pfam" id="PF00249">
    <property type="entry name" value="Myb_DNA-binding"/>
    <property type="match status" value="1"/>
</dbReference>
<proteinExistence type="predicted"/>
<gene>
    <name evidence="10" type="ORF">OsI_22084</name>
</gene>
<dbReference type="PROSITE" id="PS51294">
    <property type="entry name" value="HTH_MYB"/>
    <property type="match status" value="1"/>
</dbReference>
<dbReference type="PROSITE" id="PS50090">
    <property type="entry name" value="MYB_LIKE"/>
    <property type="match status" value="1"/>
</dbReference>
<evidence type="ECO:0000313" key="10">
    <source>
        <dbReference type="EMBL" id="EAZ00080.1"/>
    </source>
</evidence>
<evidence type="ECO:0000256" key="7">
    <source>
        <dbReference type="SAM" id="MobiDB-lite"/>
    </source>
</evidence>
<dbReference type="FunFam" id="1.10.10.60:FF:000001">
    <property type="entry name" value="MYB-related transcription factor"/>
    <property type="match status" value="1"/>
</dbReference>
<dbReference type="EMBL" id="CM000131">
    <property type="protein sequence ID" value="EAZ00080.1"/>
    <property type="molecule type" value="Genomic_DNA"/>
</dbReference>
<dbReference type="InterPro" id="IPR001005">
    <property type="entry name" value="SANT/Myb"/>
</dbReference>
<dbReference type="OMA" id="FPAVEPC"/>
<keyword evidence="2" id="KW-0677">Repeat</keyword>
<evidence type="ECO:0000256" key="6">
    <source>
        <dbReference type="ARBA" id="ARBA00023242"/>
    </source>
</evidence>
<evidence type="ECO:0000259" key="9">
    <source>
        <dbReference type="PROSITE" id="PS51294"/>
    </source>
</evidence>
<dbReference type="InterPro" id="IPR009057">
    <property type="entry name" value="Homeodomain-like_sf"/>
</dbReference>
<comment type="subcellular location">
    <subcellularLocation>
        <location evidence="1">Nucleus</location>
    </subcellularLocation>
</comment>
<reference evidence="10 11" key="1">
    <citation type="journal article" date="2005" name="PLoS Biol.">
        <title>The genomes of Oryza sativa: a history of duplications.</title>
        <authorList>
            <person name="Yu J."/>
            <person name="Wang J."/>
            <person name="Lin W."/>
            <person name="Li S."/>
            <person name="Li H."/>
            <person name="Zhou J."/>
            <person name="Ni P."/>
            <person name="Dong W."/>
            <person name="Hu S."/>
            <person name="Zeng C."/>
            <person name="Zhang J."/>
            <person name="Zhang Y."/>
            <person name="Li R."/>
            <person name="Xu Z."/>
            <person name="Li S."/>
            <person name="Li X."/>
            <person name="Zheng H."/>
            <person name="Cong L."/>
            <person name="Lin L."/>
            <person name="Yin J."/>
            <person name="Geng J."/>
            <person name="Li G."/>
            <person name="Shi J."/>
            <person name="Liu J."/>
            <person name="Lv H."/>
            <person name="Li J."/>
            <person name="Wang J."/>
            <person name="Deng Y."/>
            <person name="Ran L."/>
            <person name="Shi X."/>
            <person name="Wang X."/>
            <person name="Wu Q."/>
            <person name="Li C."/>
            <person name="Ren X."/>
            <person name="Wang J."/>
            <person name="Wang X."/>
            <person name="Li D."/>
            <person name="Liu D."/>
            <person name="Zhang X."/>
            <person name="Ji Z."/>
            <person name="Zhao W."/>
            <person name="Sun Y."/>
            <person name="Zhang Z."/>
            <person name="Bao J."/>
            <person name="Han Y."/>
            <person name="Dong L."/>
            <person name="Ji J."/>
            <person name="Chen P."/>
            <person name="Wu S."/>
            <person name="Liu J."/>
            <person name="Xiao Y."/>
            <person name="Bu D."/>
            <person name="Tan J."/>
            <person name="Yang L."/>
            <person name="Ye C."/>
            <person name="Zhang J."/>
            <person name="Xu J."/>
            <person name="Zhou Y."/>
            <person name="Yu Y."/>
            <person name="Zhang B."/>
            <person name="Zhuang S."/>
            <person name="Wei H."/>
            <person name="Liu B."/>
            <person name="Lei M."/>
            <person name="Yu H."/>
            <person name="Li Y."/>
            <person name="Xu H."/>
            <person name="Wei S."/>
            <person name="He X."/>
            <person name="Fang L."/>
            <person name="Zhang Z."/>
            <person name="Zhang Y."/>
            <person name="Huang X."/>
            <person name="Su Z."/>
            <person name="Tong W."/>
            <person name="Li J."/>
            <person name="Tong Z."/>
            <person name="Li S."/>
            <person name="Ye J."/>
            <person name="Wang L."/>
            <person name="Fang L."/>
            <person name="Lei T."/>
            <person name="Chen C."/>
            <person name="Chen H."/>
            <person name="Xu Z."/>
            <person name="Li H."/>
            <person name="Huang H."/>
            <person name="Zhang F."/>
            <person name="Xu H."/>
            <person name="Li N."/>
            <person name="Zhao C."/>
            <person name="Li S."/>
            <person name="Dong L."/>
            <person name="Huang Y."/>
            <person name="Li L."/>
            <person name="Xi Y."/>
            <person name="Qi Q."/>
            <person name="Li W."/>
            <person name="Zhang B."/>
            <person name="Hu W."/>
            <person name="Zhang Y."/>
            <person name="Tian X."/>
            <person name="Jiao Y."/>
            <person name="Liang X."/>
            <person name="Jin J."/>
            <person name="Gao L."/>
            <person name="Zheng W."/>
            <person name="Hao B."/>
            <person name="Liu S."/>
            <person name="Wang W."/>
            <person name="Yuan L."/>
            <person name="Cao M."/>
            <person name="McDermott J."/>
            <person name="Samudrala R."/>
            <person name="Wang J."/>
            <person name="Wong G.K."/>
            <person name="Yang H."/>
        </authorList>
    </citation>
    <scope>NUCLEOTIDE SEQUENCE [LARGE SCALE GENOMIC DNA]</scope>
    <source>
        <strain evidence="11">cv. 93-11</strain>
    </source>
</reference>